<reference evidence="2" key="1">
    <citation type="journal article" date="2018" name="DNA Res.">
        <title>Multiple hybrid de novo genome assembly of finger millet, an orphan allotetraploid crop.</title>
        <authorList>
            <person name="Hatakeyama M."/>
            <person name="Aluri S."/>
            <person name="Balachadran M.T."/>
            <person name="Sivarajan S.R."/>
            <person name="Patrignani A."/>
            <person name="Gruter S."/>
            <person name="Poveda L."/>
            <person name="Shimizu-Inatsugi R."/>
            <person name="Baeten J."/>
            <person name="Francoijs K.J."/>
            <person name="Nataraja K.N."/>
            <person name="Reddy Y.A.N."/>
            <person name="Phadnis S."/>
            <person name="Ravikumar R.L."/>
            <person name="Schlapbach R."/>
            <person name="Sreeman S.M."/>
            <person name="Shimizu K.K."/>
        </authorList>
    </citation>
    <scope>NUCLEOTIDE SEQUENCE</scope>
</reference>
<gene>
    <name evidence="2" type="primary">ga07647</name>
    <name evidence="2" type="ORF">PR202_ga07647</name>
</gene>
<evidence type="ECO:0000313" key="3">
    <source>
        <dbReference type="Proteomes" id="UP001054889"/>
    </source>
</evidence>
<dbReference type="EMBL" id="BQKI01000003">
    <property type="protein sequence ID" value="GJM91285.1"/>
    <property type="molecule type" value="Genomic_DNA"/>
</dbReference>
<keyword evidence="3" id="KW-1185">Reference proteome</keyword>
<dbReference type="AlphaFoldDB" id="A0AAV5C043"/>
<name>A0AAV5C043_ELECO</name>
<evidence type="ECO:0000256" key="1">
    <source>
        <dbReference type="SAM" id="SignalP"/>
    </source>
</evidence>
<accession>A0AAV5C043</accession>
<dbReference type="Proteomes" id="UP001054889">
    <property type="component" value="Unassembled WGS sequence"/>
</dbReference>
<comment type="caution">
    <text evidence="2">The sequence shown here is derived from an EMBL/GenBank/DDBJ whole genome shotgun (WGS) entry which is preliminary data.</text>
</comment>
<reference evidence="2" key="2">
    <citation type="submission" date="2021-12" db="EMBL/GenBank/DDBJ databases">
        <title>Resequencing data analysis of finger millet.</title>
        <authorList>
            <person name="Hatakeyama M."/>
            <person name="Aluri S."/>
            <person name="Balachadran M.T."/>
            <person name="Sivarajan S.R."/>
            <person name="Poveda L."/>
            <person name="Shimizu-Inatsugi R."/>
            <person name="Schlapbach R."/>
            <person name="Sreeman S.M."/>
            <person name="Shimizu K.K."/>
        </authorList>
    </citation>
    <scope>NUCLEOTIDE SEQUENCE</scope>
</reference>
<evidence type="ECO:0000313" key="2">
    <source>
        <dbReference type="EMBL" id="GJM91285.1"/>
    </source>
</evidence>
<protein>
    <submittedName>
        <fullName evidence="2">Uncharacterized protein</fullName>
    </submittedName>
</protein>
<organism evidence="2 3">
    <name type="scientific">Eleusine coracana subsp. coracana</name>
    <dbReference type="NCBI Taxonomy" id="191504"/>
    <lineage>
        <taxon>Eukaryota</taxon>
        <taxon>Viridiplantae</taxon>
        <taxon>Streptophyta</taxon>
        <taxon>Embryophyta</taxon>
        <taxon>Tracheophyta</taxon>
        <taxon>Spermatophyta</taxon>
        <taxon>Magnoliopsida</taxon>
        <taxon>Liliopsida</taxon>
        <taxon>Poales</taxon>
        <taxon>Poaceae</taxon>
        <taxon>PACMAD clade</taxon>
        <taxon>Chloridoideae</taxon>
        <taxon>Cynodonteae</taxon>
        <taxon>Eleusininae</taxon>
        <taxon>Eleusine</taxon>
    </lineage>
</organism>
<feature type="signal peptide" evidence="1">
    <location>
        <begin position="1"/>
        <end position="21"/>
    </location>
</feature>
<feature type="chain" id="PRO_5043495528" evidence="1">
    <location>
        <begin position="22"/>
        <end position="76"/>
    </location>
</feature>
<sequence length="76" mass="8364">MFVFLLSAGGLIALPMTVVSADSGVMLGNRIMEVGIGVPIMILRDGLPPVVLTRYCHHHEVCLELLHLWGYSRISF</sequence>
<proteinExistence type="predicted"/>
<keyword evidence="1" id="KW-0732">Signal</keyword>